<sequence length="128" mass="14131">MKRVTGIGGIFFKAKDPKALGAWYKTHLGIDVLDWGGAAFQWKNADNPEGVGTTVWSPFAADTTYFGPGQSPFMINYRVQDLHALLAVLRAEGVQVEDKVEESEYGKFGWVTDPEGNKLELWEPPAGQ</sequence>
<dbReference type="PANTHER" id="PTHR33993">
    <property type="entry name" value="GLYOXALASE-RELATED"/>
    <property type="match status" value="1"/>
</dbReference>
<dbReference type="OrthoDB" id="9799428at2"/>
<dbReference type="CDD" id="cd06587">
    <property type="entry name" value="VOC"/>
    <property type="match status" value="1"/>
</dbReference>
<dbReference type="Gene3D" id="3.10.180.10">
    <property type="entry name" value="2,3-Dihydroxybiphenyl 1,2-Dioxygenase, domain 1"/>
    <property type="match status" value="1"/>
</dbReference>
<evidence type="ECO:0000313" key="2">
    <source>
        <dbReference type="EMBL" id="KGM55578.1"/>
    </source>
</evidence>
<proteinExistence type="predicted"/>
<dbReference type="eggNOG" id="COG0346">
    <property type="taxonomic scope" value="Bacteria"/>
</dbReference>
<accession>A0A0A0EZU3</accession>
<dbReference type="InterPro" id="IPR041581">
    <property type="entry name" value="Glyoxalase_6"/>
</dbReference>
<evidence type="ECO:0000313" key="3">
    <source>
        <dbReference type="Proteomes" id="UP000029998"/>
    </source>
</evidence>
<dbReference type="Pfam" id="PF18029">
    <property type="entry name" value="Glyoxalase_6"/>
    <property type="match status" value="1"/>
</dbReference>
<dbReference type="Proteomes" id="UP000029998">
    <property type="component" value="Unassembled WGS sequence"/>
</dbReference>
<organism evidence="2 3">
    <name type="scientific">Lysobacter daejeonensis GH1-9</name>
    <dbReference type="NCBI Taxonomy" id="1385517"/>
    <lineage>
        <taxon>Bacteria</taxon>
        <taxon>Pseudomonadati</taxon>
        <taxon>Pseudomonadota</taxon>
        <taxon>Gammaproteobacteria</taxon>
        <taxon>Lysobacterales</taxon>
        <taxon>Lysobacteraceae</taxon>
        <taxon>Aerolutibacter</taxon>
    </lineage>
</organism>
<dbReference type="PANTHER" id="PTHR33993:SF5">
    <property type="entry name" value="GLYOXALASE"/>
    <property type="match status" value="1"/>
</dbReference>
<dbReference type="InterPro" id="IPR037523">
    <property type="entry name" value="VOC_core"/>
</dbReference>
<evidence type="ECO:0000259" key="1">
    <source>
        <dbReference type="PROSITE" id="PS51819"/>
    </source>
</evidence>
<protein>
    <submittedName>
        <fullName evidence="2">Glyoxalase</fullName>
    </submittedName>
</protein>
<reference evidence="2 3" key="1">
    <citation type="submission" date="2013-08" db="EMBL/GenBank/DDBJ databases">
        <title>Genome sequencing of Lysobacter.</title>
        <authorList>
            <person name="Zhang S."/>
            <person name="Wang G."/>
        </authorList>
    </citation>
    <scope>NUCLEOTIDE SEQUENCE [LARGE SCALE GENOMIC DNA]</scope>
    <source>
        <strain evidence="2 3">GH1-9</strain>
    </source>
</reference>
<dbReference type="PROSITE" id="PS51819">
    <property type="entry name" value="VOC"/>
    <property type="match status" value="1"/>
</dbReference>
<dbReference type="InterPro" id="IPR029068">
    <property type="entry name" value="Glyas_Bleomycin-R_OHBP_Dase"/>
</dbReference>
<gene>
    <name evidence="2" type="ORF">N800_12715</name>
</gene>
<feature type="domain" description="VOC" evidence="1">
    <location>
        <begin position="6"/>
        <end position="124"/>
    </location>
</feature>
<keyword evidence="3" id="KW-1185">Reference proteome</keyword>
<dbReference type="RefSeq" id="WP_036134838.1">
    <property type="nucleotide sequence ID" value="NZ_AVPU01000004.1"/>
</dbReference>
<dbReference type="AlphaFoldDB" id="A0A0A0EZU3"/>
<name>A0A0A0EZU3_9GAMM</name>
<dbReference type="STRING" id="1385517.N800_12715"/>
<comment type="caution">
    <text evidence="2">The sequence shown here is derived from an EMBL/GenBank/DDBJ whole genome shotgun (WGS) entry which is preliminary data.</text>
</comment>
<dbReference type="SUPFAM" id="SSF54593">
    <property type="entry name" value="Glyoxalase/Bleomycin resistance protein/Dihydroxybiphenyl dioxygenase"/>
    <property type="match status" value="1"/>
</dbReference>
<dbReference type="EMBL" id="AVPU01000004">
    <property type="protein sequence ID" value="KGM55578.1"/>
    <property type="molecule type" value="Genomic_DNA"/>
</dbReference>
<dbReference type="InterPro" id="IPR052164">
    <property type="entry name" value="Anthracycline_SecMetBiosynth"/>
</dbReference>